<dbReference type="SUPFAM" id="SSF56954">
    <property type="entry name" value="Outer membrane efflux proteins (OEP)"/>
    <property type="match status" value="1"/>
</dbReference>
<evidence type="ECO:0000256" key="7">
    <source>
        <dbReference type="ARBA" id="ARBA00023237"/>
    </source>
</evidence>
<proteinExistence type="inferred from homology"/>
<dbReference type="PANTHER" id="PTHR30026">
    <property type="entry name" value="OUTER MEMBRANE PROTEIN TOLC"/>
    <property type="match status" value="1"/>
</dbReference>
<dbReference type="GO" id="GO:0015562">
    <property type="term" value="F:efflux transmembrane transporter activity"/>
    <property type="evidence" value="ECO:0007669"/>
    <property type="project" value="InterPro"/>
</dbReference>
<dbReference type="OrthoDB" id="314748at2"/>
<comment type="caution">
    <text evidence="10">The sequence shown here is derived from an EMBL/GenBank/DDBJ whole genome shotgun (WGS) entry which is preliminary data.</text>
</comment>
<feature type="chain" id="PRO_5024441643" evidence="9">
    <location>
        <begin position="24"/>
        <end position="473"/>
    </location>
</feature>
<comment type="similarity">
    <text evidence="2">Belongs to the outer membrane factor (OMF) (TC 1.B.17) family.</text>
</comment>
<feature type="coiled-coil region" evidence="8">
    <location>
        <begin position="350"/>
        <end position="381"/>
    </location>
</feature>
<keyword evidence="6" id="KW-0472">Membrane</keyword>
<dbReference type="Pfam" id="PF02321">
    <property type="entry name" value="OEP"/>
    <property type="match status" value="2"/>
</dbReference>
<feature type="signal peptide" evidence="9">
    <location>
        <begin position="1"/>
        <end position="23"/>
    </location>
</feature>
<keyword evidence="3" id="KW-0813">Transport</keyword>
<dbReference type="GO" id="GO:0015288">
    <property type="term" value="F:porin activity"/>
    <property type="evidence" value="ECO:0007669"/>
    <property type="project" value="TreeGrafter"/>
</dbReference>
<keyword evidence="7" id="KW-0998">Cell outer membrane</keyword>
<keyword evidence="9" id="KW-0732">Signal</keyword>
<reference evidence="10 11" key="1">
    <citation type="submission" date="2019-04" db="EMBL/GenBank/DDBJ databases">
        <authorList>
            <person name="Li M."/>
        </authorList>
    </citation>
    <scope>NUCLEOTIDE SEQUENCE [LARGE SCALE GENOMIC DNA]</scope>
    <source>
        <strain evidence="10 11">LAM1902</strain>
    </source>
</reference>
<sequence length="473" mass="51709">MNAWKFGPLAWLCLAGFSTATLASVLDDGWFGASSPEQRSLAPSQLIERTGGQRQTPELDAPAARRLLDLNQAVQMAVNRHPSIADAIATLAQQGDGIAMARSGYYPQVKMGLGRGDTTQNGTSQTASLSVSQLLYDFGKVAGSVDSAEAQSRRQQALVLKQIDLISRQTAEATIDLHRYRLLGRIADEQVSAMERVYAMTQDRAGAGVTSRSDPIQALARVDAARASQLQIRSQYHQAQERLRTLVGGPVSGDIAALSDDQAARVDLARRLDTSILPDVLAAEAERQTAEAQLRVAKADRMPTVSIEAASTKALSGDNPSTYERHGSDNSISLNFTSTLYQGGGLRAQVRAATNALEAARQRIEDARLSASDQMRNMREQIIGNRARLGVLGSRKRNLDESRELYREQYKLGTRSILDLLNTEQEYYQALSDEEMVRHDLWLGQVGLVDAQGRGREFYGLNYTTVQGMEVLP</sequence>
<evidence type="ECO:0000256" key="5">
    <source>
        <dbReference type="ARBA" id="ARBA00022692"/>
    </source>
</evidence>
<dbReference type="GO" id="GO:1990281">
    <property type="term" value="C:efflux pump complex"/>
    <property type="evidence" value="ECO:0007669"/>
    <property type="project" value="TreeGrafter"/>
</dbReference>
<name>A0A5R9RAJ6_9PSED</name>
<evidence type="ECO:0000313" key="10">
    <source>
        <dbReference type="EMBL" id="TLX79830.1"/>
    </source>
</evidence>
<organism evidence="10 11">
    <name type="scientific">Pseudomonas nicosulfuronedens</name>
    <dbReference type="NCBI Taxonomy" id="2571105"/>
    <lineage>
        <taxon>Bacteria</taxon>
        <taxon>Pseudomonadati</taxon>
        <taxon>Pseudomonadota</taxon>
        <taxon>Gammaproteobacteria</taxon>
        <taxon>Pseudomonadales</taxon>
        <taxon>Pseudomonadaceae</taxon>
        <taxon>Pseudomonas</taxon>
    </lineage>
</organism>
<dbReference type="PANTHER" id="PTHR30026:SF22">
    <property type="entry name" value="OUTER MEMBRANE EFFLUX PROTEIN"/>
    <property type="match status" value="1"/>
</dbReference>
<dbReference type="InterPro" id="IPR010130">
    <property type="entry name" value="T1SS_OMP_TolC"/>
</dbReference>
<comment type="subcellular location">
    <subcellularLocation>
        <location evidence="1">Cell outer membrane</location>
    </subcellularLocation>
</comment>
<dbReference type="Proteomes" id="UP000306635">
    <property type="component" value="Unassembled WGS sequence"/>
</dbReference>
<dbReference type="NCBIfam" id="TIGR01844">
    <property type="entry name" value="type_I_sec_TolC"/>
    <property type="match status" value="1"/>
</dbReference>
<keyword evidence="11" id="KW-1185">Reference proteome</keyword>
<keyword evidence="5" id="KW-0812">Transmembrane</keyword>
<dbReference type="RefSeq" id="WP_138520727.1">
    <property type="nucleotide sequence ID" value="NZ_JAOCBK010000001.1"/>
</dbReference>
<evidence type="ECO:0000313" key="11">
    <source>
        <dbReference type="Proteomes" id="UP000306635"/>
    </source>
</evidence>
<evidence type="ECO:0000256" key="9">
    <source>
        <dbReference type="SAM" id="SignalP"/>
    </source>
</evidence>
<keyword evidence="8" id="KW-0175">Coiled coil</keyword>
<evidence type="ECO:0000256" key="4">
    <source>
        <dbReference type="ARBA" id="ARBA00022452"/>
    </source>
</evidence>
<evidence type="ECO:0000256" key="3">
    <source>
        <dbReference type="ARBA" id="ARBA00022448"/>
    </source>
</evidence>
<evidence type="ECO:0000256" key="1">
    <source>
        <dbReference type="ARBA" id="ARBA00004442"/>
    </source>
</evidence>
<dbReference type="InterPro" id="IPR051906">
    <property type="entry name" value="TolC-like"/>
</dbReference>
<dbReference type="InterPro" id="IPR003423">
    <property type="entry name" value="OMP_efflux"/>
</dbReference>
<protein>
    <submittedName>
        <fullName evidence="10">Type I secretion protein TolC</fullName>
    </submittedName>
</protein>
<gene>
    <name evidence="10" type="ORF">FAS41_06170</name>
</gene>
<dbReference type="AlphaFoldDB" id="A0A5R9RAJ6"/>
<dbReference type="EMBL" id="SWDV01000004">
    <property type="protein sequence ID" value="TLX79830.1"/>
    <property type="molecule type" value="Genomic_DNA"/>
</dbReference>
<keyword evidence="4" id="KW-1134">Transmembrane beta strand</keyword>
<evidence type="ECO:0000256" key="2">
    <source>
        <dbReference type="ARBA" id="ARBA00007613"/>
    </source>
</evidence>
<accession>A0A5R9RAJ6</accession>
<evidence type="ECO:0000256" key="6">
    <source>
        <dbReference type="ARBA" id="ARBA00023136"/>
    </source>
</evidence>
<dbReference type="GO" id="GO:0009279">
    <property type="term" value="C:cell outer membrane"/>
    <property type="evidence" value="ECO:0007669"/>
    <property type="project" value="UniProtKB-SubCell"/>
</dbReference>
<evidence type="ECO:0000256" key="8">
    <source>
        <dbReference type="SAM" id="Coils"/>
    </source>
</evidence>
<dbReference type="Gene3D" id="1.20.1600.10">
    <property type="entry name" value="Outer membrane efflux proteins (OEP)"/>
    <property type="match status" value="1"/>
</dbReference>